<dbReference type="STRING" id="7159.Q0IG63"/>
<gene>
    <name evidence="2" type="ORF">AaeL_AAEL003050</name>
</gene>
<evidence type="ECO:0000313" key="3">
    <source>
        <dbReference type="Proteomes" id="UP000682892"/>
    </source>
</evidence>
<reference evidence="2" key="3">
    <citation type="submission" date="2012-09" db="EMBL/GenBank/DDBJ databases">
        <authorList>
            <consortium name="VectorBase"/>
        </authorList>
    </citation>
    <scope>NUCLEOTIDE SEQUENCE</scope>
    <source>
        <strain evidence="2">Liverpool</strain>
    </source>
</reference>
<sequence length="130" mass="14791">MFLVKVLISFFPLVLVGVYGVPLQRELLDTSSEGTSSDAAPTYVVNFDSVEATTDQYLLYELPIVKRSIIATLEKQKTAVVDSDSSSVEQNDMEVAETHLFRPVFRYKSQYAERRRIRQIPPQFSLVVQQ</sequence>
<dbReference type="AlphaFoldDB" id="Q0IG63"/>
<feature type="chain" id="PRO_5014306798" evidence="1">
    <location>
        <begin position="21"/>
        <end position="130"/>
    </location>
</feature>
<dbReference type="Proteomes" id="UP000682892">
    <property type="component" value="Chromosome 2"/>
</dbReference>
<keyword evidence="1" id="KW-0732">Signal</keyword>
<dbReference type="EMBL" id="CH477261">
    <property type="protein sequence ID" value="EAT45694.1"/>
    <property type="molecule type" value="Genomic_DNA"/>
</dbReference>
<evidence type="ECO:0000256" key="1">
    <source>
        <dbReference type="SAM" id="SignalP"/>
    </source>
</evidence>
<proteinExistence type="predicted"/>
<reference evidence="2" key="2">
    <citation type="journal article" date="2007" name="Science">
        <title>Genome sequence of Aedes aegypti, a major arbovirus vector.</title>
        <authorList>
            <person name="Nene V."/>
            <person name="Wortman J.R."/>
            <person name="Lawson D."/>
            <person name="Haas B."/>
            <person name="Kodira C."/>
            <person name="Tu Z.J."/>
            <person name="Loftus B."/>
            <person name="Xi Z."/>
            <person name="Megy K."/>
            <person name="Grabherr M."/>
            <person name="Ren Q."/>
            <person name="Zdobnov E.M."/>
            <person name="Lobo N.F."/>
            <person name="Campbell K.S."/>
            <person name="Brown S.E."/>
            <person name="Bonaldo M.F."/>
            <person name="Zhu J."/>
            <person name="Sinkins S.P."/>
            <person name="Hogenkamp D.G."/>
            <person name="Amedeo P."/>
            <person name="Arensburger P."/>
            <person name="Atkinson P.W."/>
            <person name="Bidwell S."/>
            <person name="Biedler J."/>
            <person name="Birney E."/>
            <person name="Bruggner R.V."/>
            <person name="Costas J."/>
            <person name="Coy M.R."/>
            <person name="Crabtree J."/>
            <person name="Crawford M."/>
            <person name="Debruyn B."/>
            <person name="Decaprio D."/>
            <person name="Eiglmeier K."/>
            <person name="Eisenstadt E."/>
            <person name="El-Dorry H."/>
            <person name="Gelbart W.M."/>
            <person name="Gomes S.L."/>
            <person name="Hammond M."/>
            <person name="Hannick L.I."/>
            <person name="Hogan J.R."/>
            <person name="Holmes M.H."/>
            <person name="Jaffe D."/>
            <person name="Johnston J.S."/>
            <person name="Kennedy R.C."/>
            <person name="Koo H."/>
            <person name="Kravitz S."/>
            <person name="Kriventseva E.V."/>
            <person name="Kulp D."/>
            <person name="Labutti K."/>
            <person name="Lee E."/>
            <person name="Li S."/>
            <person name="Lovin D.D."/>
            <person name="Mao C."/>
            <person name="Mauceli E."/>
            <person name="Menck C.F."/>
            <person name="Miller J.R."/>
            <person name="Montgomery P."/>
            <person name="Mori A."/>
            <person name="Nascimento A.L."/>
            <person name="Naveira H.F."/>
            <person name="Nusbaum C."/>
            <person name="O'leary S."/>
            <person name="Orvis J."/>
            <person name="Pertea M."/>
            <person name="Quesneville H."/>
            <person name="Reidenbach K.R."/>
            <person name="Rogers Y.H."/>
            <person name="Roth C.W."/>
            <person name="Schneider J.R."/>
            <person name="Schatz M."/>
            <person name="Shumway M."/>
            <person name="Stanke M."/>
            <person name="Stinson E.O."/>
            <person name="Tubio J.M."/>
            <person name="Vanzee J.P."/>
            <person name="Verjovski-Almeida S."/>
            <person name="Werner D."/>
            <person name="White O."/>
            <person name="Wyder S."/>
            <person name="Zeng Q."/>
            <person name="Zhao Q."/>
            <person name="Zhao Y."/>
            <person name="Hill C.A."/>
            <person name="Raikhel A.S."/>
            <person name="Soares M.B."/>
            <person name="Knudson D.L."/>
            <person name="Lee N.H."/>
            <person name="Galagan J."/>
            <person name="Salzberg S.L."/>
            <person name="Paulsen I.T."/>
            <person name="Dimopoulos G."/>
            <person name="Collins F.H."/>
            <person name="Birren B."/>
            <person name="Fraser-Liggett C.M."/>
            <person name="Severson D.W."/>
        </authorList>
    </citation>
    <scope>NUCLEOTIDE SEQUENCE [LARGE SCALE GENOMIC DNA]</scope>
    <source>
        <strain evidence="2">Liverpool</strain>
    </source>
</reference>
<protein>
    <submittedName>
        <fullName evidence="2">AAEL003050-PA</fullName>
    </submittedName>
</protein>
<feature type="signal peptide" evidence="1">
    <location>
        <begin position="1"/>
        <end position="20"/>
    </location>
</feature>
<name>Q0IG63_AEDAE</name>
<organism evidence="2 3">
    <name type="scientific">Aedes aegypti</name>
    <name type="common">Yellowfever mosquito</name>
    <name type="synonym">Culex aegypti</name>
    <dbReference type="NCBI Taxonomy" id="7159"/>
    <lineage>
        <taxon>Eukaryota</taxon>
        <taxon>Metazoa</taxon>
        <taxon>Ecdysozoa</taxon>
        <taxon>Arthropoda</taxon>
        <taxon>Hexapoda</taxon>
        <taxon>Insecta</taxon>
        <taxon>Pterygota</taxon>
        <taxon>Neoptera</taxon>
        <taxon>Endopterygota</taxon>
        <taxon>Diptera</taxon>
        <taxon>Nematocera</taxon>
        <taxon>Culicoidea</taxon>
        <taxon>Culicidae</taxon>
        <taxon>Culicinae</taxon>
        <taxon>Aedini</taxon>
        <taxon>Aedes</taxon>
        <taxon>Stegomyia</taxon>
    </lineage>
</organism>
<dbReference type="HOGENOM" id="CLU_1939828_0_0_1"/>
<dbReference type="PaxDb" id="7159-AAEL003050-PA"/>
<reference evidence="2" key="1">
    <citation type="submission" date="2005-10" db="EMBL/GenBank/DDBJ databases">
        <authorList>
            <person name="Loftus B.J."/>
            <person name="Nene V.M."/>
            <person name="Hannick L.I."/>
            <person name="Bidwell S."/>
            <person name="Haas B."/>
            <person name="Amedeo P."/>
            <person name="Orvis J."/>
            <person name="Wortman J.R."/>
            <person name="White O.R."/>
            <person name="Salzberg S."/>
            <person name="Shumway M."/>
            <person name="Koo H."/>
            <person name="Zhao Y."/>
            <person name="Holmes M."/>
            <person name="Miller J."/>
            <person name="Schatz M."/>
            <person name="Pop M."/>
            <person name="Pai G."/>
            <person name="Utterback T."/>
            <person name="Rogers Y.-H."/>
            <person name="Kravitz S."/>
            <person name="Fraser C.M."/>
        </authorList>
    </citation>
    <scope>NUCLEOTIDE SEQUENCE</scope>
    <source>
        <strain evidence="2">Liverpool</strain>
    </source>
</reference>
<evidence type="ECO:0000313" key="2">
    <source>
        <dbReference type="EMBL" id="EAT45694.1"/>
    </source>
</evidence>
<accession>Q0IG63</accession>